<dbReference type="STRING" id="675635.Psed_2909"/>
<evidence type="ECO:0000313" key="2">
    <source>
        <dbReference type="EMBL" id="AEA25109.1"/>
    </source>
</evidence>
<organism evidence="2 3">
    <name type="scientific">Pseudonocardia dioxanivorans (strain ATCC 55486 / DSM 44775 / JCM 13855 / CB1190)</name>
    <dbReference type="NCBI Taxonomy" id="675635"/>
    <lineage>
        <taxon>Bacteria</taxon>
        <taxon>Bacillati</taxon>
        <taxon>Actinomycetota</taxon>
        <taxon>Actinomycetes</taxon>
        <taxon>Pseudonocardiales</taxon>
        <taxon>Pseudonocardiaceae</taxon>
        <taxon>Pseudonocardia</taxon>
    </lineage>
</organism>
<evidence type="ECO:0000313" key="3">
    <source>
        <dbReference type="Proteomes" id="UP000007809"/>
    </source>
</evidence>
<sequence length="136" mass="13750">MTARPTPVTDARPVPDGPDDTAGRAGPDDTAGRTGPDDTAALATELARVVAAHPAVVRLDGGAFGAVATYLPGRRLLGVRVGAPGEPVEVGVVLRADRPIPQTVAELREAVSAVRPGPVDVTVADVVVEPPRGAGR</sequence>
<accession>F4CPJ2</accession>
<name>F4CPJ2_PSEUX</name>
<keyword evidence="3" id="KW-1185">Reference proteome</keyword>
<dbReference type="AlphaFoldDB" id="F4CPJ2"/>
<reference evidence="2 3" key="1">
    <citation type="journal article" date="2011" name="J. Bacteriol.">
        <title>Genome sequence of the 1,4-dioxane-degrading Pseudonocardia dioxanivorans strain CB1190.</title>
        <authorList>
            <person name="Sales C.M."/>
            <person name="Mahendra S."/>
            <person name="Grostern A."/>
            <person name="Parales R.E."/>
            <person name="Goodwin L.A."/>
            <person name="Woyke T."/>
            <person name="Nolan M."/>
            <person name="Lapidus A."/>
            <person name="Chertkov O."/>
            <person name="Ovchinnikova G."/>
            <person name="Sczyrba A."/>
            <person name="Alvarez-Cohen L."/>
        </authorList>
    </citation>
    <scope>NUCLEOTIDE SEQUENCE [LARGE SCALE GENOMIC DNA]</scope>
    <source>
        <strain evidence="3">ATCC 55486 / DSM 44775 / JCM 13855 / CB1190</strain>
    </source>
</reference>
<dbReference type="HOGENOM" id="CLU_1873713_0_0_11"/>
<dbReference type="EMBL" id="CP002593">
    <property type="protein sequence ID" value="AEA25109.1"/>
    <property type="molecule type" value="Genomic_DNA"/>
</dbReference>
<evidence type="ECO:0008006" key="4">
    <source>
        <dbReference type="Google" id="ProtNLM"/>
    </source>
</evidence>
<dbReference type="KEGG" id="pdx:Psed_2909"/>
<protein>
    <recommendedName>
        <fullName evidence="4">Asp23/Gls24 family envelope stress response protein</fullName>
    </recommendedName>
</protein>
<proteinExistence type="predicted"/>
<evidence type="ECO:0000256" key="1">
    <source>
        <dbReference type="SAM" id="MobiDB-lite"/>
    </source>
</evidence>
<gene>
    <name evidence="2" type="ordered locus">Psed_2909</name>
</gene>
<dbReference type="eggNOG" id="COG1302">
    <property type="taxonomic scope" value="Bacteria"/>
</dbReference>
<dbReference type="Proteomes" id="UP000007809">
    <property type="component" value="Chromosome"/>
</dbReference>
<feature type="region of interest" description="Disordered" evidence="1">
    <location>
        <begin position="1"/>
        <end position="38"/>
    </location>
</feature>